<dbReference type="Pfam" id="PF12704">
    <property type="entry name" value="MacB_PCD"/>
    <property type="match status" value="1"/>
</dbReference>
<feature type="transmembrane region" description="Helical" evidence="8">
    <location>
        <begin position="372"/>
        <end position="396"/>
    </location>
</feature>
<dbReference type="InterPro" id="IPR025857">
    <property type="entry name" value="MacB_PCD"/>
</dbReference>
<dbReference type="EMBL" id="JAAFYZ010000049">
    <property type="protein sequence ID" value="MBS2548451.1"/>
    <property type="molecule type" value="Genomic_DNA"/>
</dbReference>
<comment type="caution">
    <text evidence="11">The sequence shown here is derived from an EMBL/GenBank/DDBJ whole genome shotgun (WGS) entry which is preliminary data.</text>
</comment>
<accession>A0ABS5KQZ7</accession>
<dbReference type="InterPro" id="IPR003838">
    <property type="entry name" value="ABC3_permease_C"/>
</dbReference>
<dbReference type="InterPro" id="IPR050250">
    <property type="entry name" value="Macrolide_Exporter_MacB"/>
</dbReference>
<dbReference type="PANTHER" id="PTHR30572:SF4">
    <property type="entry name" value="ABC TRANSPORTER PERMEASE YTRF"/>
    <property type="match status" value="1"/>
</dbReference>
<sequence>MTESDPEYASGRDRVDRAARADQADRAARAEQADRASRSPRGSRPTVRLKPGDVLGLGLLGPRTRKLRAVLSSLGISIGIATVIMVVGIPASSQRALTEQLSALGTNLLTAQATVDQQTQTLPPVPASAPAMVARIPPVQRVSALGNTQAEVRRSQAIPAQESSGVIALAAQGYELPAVIGADLAAGRYLTPSDEAFPTVVLGSVAATWLGITTLPPGQPAPQIWIGSQAFTVVGVLAASPLAPEVQQAVVVGWDAARHYLAFDGHPTQIYARVQESQIDAVQSVLAATVYPQNPGQIVVSQPSAALAAKRLTETALSGLFLGLAGVALLVGAVGVANTMIVSVLERRREIGLRRALGATRRQIRGQFLTESVLLCLLGGLAGAAVGTLGTAGYAMSRDWPAVIPVASVLGGVGAALVVGVLAGVHPAVRASRLPPTEALATV</sequence>
<evidence type="ECO:0000259" key="9">
    <source>
        <dbReference type="Pfam" id="PF02687"/>
    </source>
</evidence>
<reference evidence="11 12" key="1">
    <citation type="submission" date="2020-02" db="EMBL/GenBank/DDBJ databases">
        <title>Acidophilic actinobacteria isolated from forest soil.</title>
        <authorList>
            <person name="Golinska P."/>
        </authorList>
    </citation>
    <scope>NUCLEOTIDE SEQUENCE [LARGE SCALE GENOMIC DNA]</scope>
    <source>
        <strain evidence="11 12">NL8</strain>
    </source>
</reference>
<organism evidence="11 12">
    <name type="scientific">Catenulispora pinistramenti</name>
    <dbReference type="NCBI Taxonomy" id="2705254"/>
    <lineage>
        <taxon>Bacteria</taxon>
        <taxon>Bacillati</taxon>
        <taxon>Actinomycetota</taxon>
        <taxon>Actinomycetes</taxon>
        <taxon>Catenulisporales</taxon>
        <taxon>Catenulisporaceae</taxon>
        <taxon>Catenulispora</taxon>
    </lineage>
</organism>
<protein>
    <submittedName>
        <fullName evidence="11">ABC transporter permease</fullName>
    </submittedName>
</protein>
<feature type="domain" description="ABC3 transporter permease C-terminal" evidence="9">
    <location>
        <begin position="324"/>
        <end position="436"/>
    </location>
</feature>
<comment type="similarity">
    <text evidence="6">Belongs to the ABC-4 integral membrane protein family.</text>
</comment>
<name>A0ABS5KQZ7_9ACTN</name>
<feature type="compositionally biased region" description="Basic and acidic residues" evidence="7">
    <location>
        <begin position="10"/>
        <end position="37"/>
    </location>
</feature>
<dbReference type="PANTHER" id="PTHR30572">
    <property type="entry name" value="MEMBRANE COMPONENT OF TRANSPORTER-RELATED"/>
    <property type="match status" value="1"/>
</dbReference>
<evidence type="ECO:0000256" key="2">
    <source>
        <dbReference type="ARBA" id="ARBA00022475"/>
    </source>
</evidence>
<evidence type="ECO:0000259" key="10">
    <source>
        <dbReference type="Pfam" id="PF12704"/>
    </source>
</evidence>
<keyword evidence="2" id="KW-1003">Cell membrane</keyword>
<evidence type="ECO:0000313" key="12">
    <source>
        <dbReference type="Proteomes" id="UP000730482"/>
    </source>
</evidence>
<dbReference type="Proteomes" id="UP000730482">
    <property type="component" value="Unassembled WGS sequence"/>
</dbReference>
<evidence type="ECO:0000256" key="7">
    <source>
        <dbReference type="SAM" id="MobiDB-lite"/>
    </source>
</evidence>
<evidence type="ECO:0000256" key="6">
    <source>
        <dbReference type="ARBA" id="ARBA00038076"/>
    </source>
</evidence>
<keyword evidence="4 8" id="KW-1133">Transmembrane helix</keyword>
<feature type="region of interest" description="Disordered" evidence="7">
    <location>
        <begin position="1"/>
        <end position="49"/>
    </location>
</feature>
<dbReference type="RefSeq" id="WP_212010035.1">
    <property type="nucleotide sequence ID" value="NZ_JAAFYZ010000049.1"/>
</dbReference>
<evidence type="ECO:0000313" key="11">
    <source>
        <dbReference type="EMBL" id="MBS2548451.1"/>
    </source>
</evidence>
<evidence type="ECO:0000256" key="1">
    <source>
        <dbReference type="ARBA" id="ARBA00004651"/>
    </source>
</evidence>
<proteinExistence type="inferred from homology"/>
<comment type="subcellular location">
    <subcellularLocation>
        <location evidence="1">Cell membrane</location>
        <topology evidence="1">Multi-pass membrane protein</topology>
    </subcellularLocation>
</comment>
<gene>
    <name evidence="11" type="ORF">KGQ19_16410</name>
</gene>
<feature type="transmembrane region" description="Helical" evidence="8">
    <location>
        <begin position="69"/>
        <end position="91"/>
    </location>
</feature>
<keyword evidence="3 8" id="KW-0812">Transmembrane</keyword>
<keyword evidence="12" id="KW-1185">Reference proteome</keyword>
<dbReference type="Pfam" id="PF02687">
    <property type="entry name" value="FtsX"/>
    <property type="match status" value="1"/>
</dbReference>
<evidence type="ECO:0000256" key="5">
    <source>
        <dbReference type="ARBA" id="ARBA00023136"/>
    </source>
</evidence>
<feature type="transmembrane region" description="Helical" evidence="8">
    <location>
        <begin position="402"/>
        <end position="425"/>
    </location>
</feature>
<keyword evidence="5 8" id="KW-0472">Membrane</keyword>
<evidence type="ECO:0000256" key="3">
    <source>
        <dbReference type="ARBA" id="ARBA00022692"/>
    </source>
</evidence>
<feature type="domain" description="MacB-like periplasmic core" evidence="10">
    <location>
        <begin position="70"/>
        <end position="286"/>
    </location>
</feature>
<evidence type="ECO:0000256" key="4">
    <source>
        <dbReference type="ARBA" id="ARBA00022989"/>
    </source>
</evidence>
<feature type="transmembrane region" description="Helical" evidence="8">
    <location>
        <begin position="320"/>
        <end position="345"/>
    </location>
</feature>
<evidence type="ECO:0000256" key="8">
    <source>
        <dbReference type="SAM" id="Phobius"/>
    </source>
</evidence>